<dbReference type="Proteomes" id="UP000198825">
    <property type="component" value="Chromosome I"/>
</dbReference>
<sequence>MPTTTATAEEKLAQLRQLVLNARSMPMSASCVINRGEVLDAIDDVVAHLPDEIAGAQEVIDEKQSAIAEGEARAGRIVEEAREQATELARQSEVVKVAEEIAAKVRADAEAEAEALRHETDVFIDSRMASFESVLHKTTSQVHTARARLAERSGLDAARPRPNAG</sequence>
<dbReference type="RefSeq" id="WP_157719763.1">
    <property type="nucleotide sequence ID" value="NZ_LT629799.1"/>
</dbReference>
<evidence type="ECO:0008006" key="3">
    <source>
        <dbReference type="Google" id="ProtNLM"/>
    </source>
</evidence>
<organism evidence="1 2">
    <name type="scientific">Microlunatus sagamiharensis</name>
    <dbReference type="NCBI Taxonomy" id="546874"/>
    <lineage>
        <taxon>Bacteria</taxon>
        <taxon>Bacillati</taxon>
        <taxon>Actinomycetota</taxon>
        <taxon>Actinomycetes</taxon>
        <taxon>Propionibacteriales</taxon>
        <taxon>Propionibacteriaceae</taxon>
        <taxon>Microlunatus</taxon>
    </lineage>
</organism>
<accession>A0A1H2LVQ9</accession>
<protein>
    <recommendedName>
        <fullName evidence="3">Cell division septum initiation DivIVA, interacts with FtsZ, MinD</fullName>
    </recommendedName>
</protein>
<reference evidence="2" key="1">
    <citation type="submission" date="2016-10" db="EMBL/GenBank/DDBJ databases">
        <authorList>
            <person name="Varghese N."/>
            <person name="Submissions S."/>
        </authorList>
    </citation>
    <scope>NUCLEOTIDE SEQUENCE [LARGE SCALE GENOMIC DNA]</scope>
    <source>
        <strain evidence="2">DSM 21743</strain>
    </source>
</reference>
<name>A0A1H2LVQ9_9ACTN</name>
<dbReference type="EMBL" id="LT629799">
    <property type="protein sequence ID" value="SDU84691.1"/>
    <property type="molecule type" value="Genomic_DNA"/>
</dbReference>
<dbReference type="AlphaFoldDB" id="A0A1H2LVQ9"/>
<dbReference type="STRING" id="546874.SAMN04488544_0877"/>
<evidence type="ECO:0000313" key="2">
    <source>
        <dbReference type="Proteomes" id="UP000198825"/>
    </source>
</evidence>
<gene>
    <name evidence="1" type="ORF">SAMN04488544_0877</name>
</gene>
<evidence type="ECO:0000313" key="1">
    <source>
        <dbReference type="EMBL" id="SDU84691.1"/>
    </source>
</evidence>
<dbReference type="OrthoDB" id="3291843at2"/>
<keyword evidence="2" id="KW-1185">Reference proteome</keyword>
<proteinExistence type="predicted"/>